<reference evidence="2" key="1">
    <citation type="journal article" date="2015" name="Nature">
        <title>Complex archaea that bridge the gap between prokaryotes and eukaryotes.</title>
        <authorList>
            <person name="Spang A."/>
            <person name="Saw J.H."/>
            <person name="Jorgensen S.L."/>
            <person name="Zaremba-Niedzwiedzka K."/>
            <person name="Martijn J."/>
            <person name="Lind A.E."/>
            <person name="van Eijk R."/>
            <person name="Schleper C."/>
            <person name="Guy L."/>
            <person name="Ettema T.J."/>
        </authorList>
    </citation>
    <scope>NUCLEOTIDE SEQUENCE</scope>
</reference>
<organism evidence="2">
    <name type="scientific">marine sediment metagenome</name>
    <dbReference type="NCBI Taxonomy" id="412755"/>
    <lineage>
        <taxon>unclassified sequences</taxon>
        <taxon>metagenomes</taxon>
        <taxon>ecological metagenomes</taxon>
    </lineage>
</organism>
<comment type="caution">
    <text evidence="2">The sequence shown here is derived from an EMBL/GenBank/DDBJ whole genome shotgun (WGS) entry which is preliminary data.</text>
</comment>
<evidence type="ECO:0000313" key="2">
    <source>
        <dbReference type="EMBL" id="KKM87058.1"/>
    </source>
</evidence>
<evidence type="ECO:0000256" key="1">
    <source>
        <dbReference type="SAM" id="Coils"/>
    </source>
</evidence>
<feature type="coiled-coil region" evidence="1">
    <location>
        <begin position="49"/>
        <end position="76"/>
    </location>
</feature>
<sequence length="133" mass="14804">MLRGYGETPVSPTHTNAQRLYKWALRVLHLASTHGTNQHGAMSVETKMARTVDQQIAETQAKLARLKTRQKASETRRKIIVGAIVTSAALNDPKIARWMASTLRKNATREVDQKELVGLLEDLDQEAAKADQT</sequence>
<keyword evidence="1" id="KW-0175">Coiled coil</keyword>
<name>A0A0F9KZG0_9ZZZZ</name>
<dbReference type="AlphaFoldDB" id="A0A0F9KZG0"/>
<accession>A0A0F9KZG0</accession>
<proteinExistence type="predicted"/>
<protein>
    <submittedName>
        <fullName evidence="2">Uncharacterized protein</fullName>
    </submittedName>
</protein>
<dbReference type="EMBL" id="LAZR01007158">
    <property type="protein sequence ID" value="KKM87058.1"/>
    <property type="molecule type" value="Genomic_DNA"/>
</dbReference>
<gene>
    <name evidence="2" type="ORF">LCGC14_1272800</name>
</gene>